<dbReference type="EMBL" id="LR796697">
    <property type="protein sequence ID" value="CAB4160219.1"/>
    <property type="molecule type" value="Genomic_DNA"/>
</dbReference>
<name>A0A6J5NLH0_9CAUD</name>
<evidence type="ECO:0000313" key="1">
    <source>
        <dbReference type="EMBL" id="CAB4160219.1"/>
    </source>
</evidence>
<organism evidence="1">
    <name type="scientific">uncultured Caudovirales phage</name>
    <dbReference type="NCBI Taxonomy" id="2100421"/>
    <lineage>
        <taxon>Viruses</taxon>
        <taxon>Duplodnaviria</taxon>
        <taxon>Heunggongvirae</taxon>
        <taxon>Uroviricota</taxon>
        <taxon>Caudoviricetes</taxon>
        <taxon>Peduoviridae</taxon>
        <taxon>Maltschvirus</taxon>
        <taxon>Maltschvirus maltsch</taxon>
    </lineage>
</organism>
<accession>A0A6J5NLH0</accession>
<gene>
    <name evidence="1" type="ORF">UFOVP723_105</name>
</gene>
<reference evidence="1" key="1">
    <citation type="submission" date="2020-04" db="EMBL/GenBank/DDBJ databases">
        <authorList>
            <person name="Chiriac C."/>
            <person name="Salcher M."/>
            <person name="Ghai R."/>
            <person name="Kavagutti S V."/>
        </authorList>
    </citation>
    <scope>NUCLEOTIDE SEQUENCE</scope>
</reference>
<sequence>MTIWFSKKTNKKHIYRSKSISINFLPQHWKEMRWKSNGAVKGRKEDTCYDLNINFLGIFFSYTNWDYNSNR</sequence>
<protein>
    <submittedName>
        <fullName evidence="1">Uncharacterized protein</fullName>
    </submittedName>
</protein>
<proteinExistence type="predicted"/>